<proteinExistence type="predicted"/>
<sequence>MPGLQALVGAPASSAQQAEDAARQAVPGATVLDTDLDHDRGATVWEVEVRTPPNVEYEVHIKANNGAVMSVEQGDEGRPRDAGRRQRTLRPIPSSGSSWLRRPAHRPCHLPESTVRVRNSRVSWS</sequence>
<dbReference type="GeneID" id="88360997"/>
<dbReference type="Gene3D" id="3.10.450.40">
    <property type="match status" value="1"/>
</dbReference>
<organism evidence="3 4">
    <name type="scientific">Nocardia terpenica</name>
    <dbReference type="NCBI Taxonomy" id="455432"/>
    <lineage>
        <taxon>Bacteria</taxon>
        <taxon>Bacillati</taxon>
        <taxon>Actinomycetota</taxon>
        <taxon>Actinomycetes</taxon>
        <taxon>Mycobacteriales</taxon>
        <taxon>Nocardiaceae</taxon>
        <taxon>Nocardia</taxon>
    </lineage>
</organism>
<dbReference type="RefSeq" id="WP_098696355.1">
    <property type="nucleotide sequence ID" value="NZ_CP023778.1"/>
</dbReference>
<reference evidence="3 4" key="1">
    <citation type="submission" date="2017-10" db="EMBL/GenBank/DDBJ databases">
        <title>Comparative genomics between pathogenic Norcardia.</title>
        <authorList>
            <person name="Zeng L."/>
        </authorList>
    </citation>
    <scope>NUCLEOTIDE SEQUENCE [LARGE SCALE GENOMIC DNA]</scope>
    <source>
        <strain evidence="3 4">NC_YFY_NT001</strain>
    </source>
</reference>
<evidence type="ECO:0000313" key="4">
    <source>
        <dbReference type="Proteomes" id="UP000221961"/>
    </source>
</evidence>
<dbReference type="AlphaFoldDB" id="A0A291RNY7"/>
<dbReference type="Proteomes" id="UP000221961">
    <property type="component" value="Chromosome"/>
</dbReference>
<feature type="domain" description="PepSY" evidence="2">
    <location>
        <begin position="14"/>
        <end position="72"/>
    </location>
</feature>
<evidence type="ECO:0000256" key="1">
    <source>
        <dbReference type="SAM" id="MobiDB-lite"/>
    </source>
</evidence>
<accession>A0A291RNY7</accession>
<feature type="compositionally biased region" description="Basic and acidic residues" evidence="1">
    <location>
        <begin position="75"/>
        <end position="84"/>
    </location>
</feature>
<dbReference type="KEGG" id="ntp:CRH09_27230"/>
<dbReference type="EMBL" id="CP023778">
    <property type="protein sequence ID" value="ATL69321.1"/>
    <property type="molecule type" value="Genomic_DNA"/>
</dbReference>
<name>A0A291RNY7_9NOCA</name>
<evidence type="ECO:0000259" key="2">
    <source>
        <dbReference type="Pfam" id="PF03413"/>
    </source>
</evidence>
<gene>
    <name evidence="3" type="ORF">CRH09_27230</name>
</gene>
<feature type="compositionally biased region" description="Polar residues" evidence="1">
    <location>
        <begin position="116"/>
        <end position="125"/>
    </location>
</feature>
<feature type="region of interest" description="Disordered" evidence="1">
    <location>
        <begin position="1"/>
        <end position="37"/>
    </location>
</feature>
<dbReference type="Pfam" id="PF03413">
    <property type="entry name" value="PepSY"/>
    <property type="match status" value="1"/>
</dbReference>
<protein>
    <recommendedName>
        <fullName evidence="2">PepSY domain-containing protein</fullName>
    </recommendedName>
</protein>
<feature type="region of interest" description="Disordered" evidence="1">
    <location>
        <begin position="71"/>
        <end position="125"/>
    </location>
</feature>
<evidence type="ECO:0000313" key="3">
    <source>
        <dbReference type="EMBL" id="ATL69321.1"/>
    </source>
</evidence>
<dbReference type="InterPro" id="IPR025711">
    <property type="entry name" value="PepSY"/>
</dbReference>